<feature type="coiled-coil region" evidence="14">
    <location>
        <begin position="178"/>
        <end position="205"/>
    </location>
</feature>
<dbReference type="PATRIC" id="fig|1379739.3.peg.1694"/>
<evidence type="ECO:0000256" key="9">
    <source>
        <dbReference type="ARBA" id="ARBA00022777"/>
    </source>
</evidence>
<feature type="transmembrane region" description="Helical" evidence="15">
    <location>
        <begin position="15"/>
        <end position="34"/>
    </location>
</feature>
<dbReference type="InterPro" id="IPR036890">
    <property type="entry name" value="HATPase_C_sf"/>
</dbReference>
<dbReference type="Pfam" id="PF02518">
    <property type="entry name" value="HATPase_c"/>
    <property type="match status" value="1"/>
</dbReference>
<evidence type="ECO:0000259" key="16">
    <source>
        <dbReference type="PROSITE" id="PS50109"/>
    </source>
</evidence>
<comment type="subcellular location">
    <subcellularLocation>
        <location evidence="2">Cell membrane</location>
        <topology evidence="2">Multi-pass membrane protein</topology>
    </subcellularLocation>
</comment>
<evidence type="ECO:0000256" key="15">
    <source>
        <dbReference type="SAM" id="Phobius"/>
    </source>
</evidence>
<proteinExistence type="predicted"/>
<dbReference type="CDD" id="cd00082">
    <property type="entry name" value="HisKA"/>
    <property type="match status" value="1"/>
</dbReference>
<keyword evidence="6" id="KW-0808">Transferase</keyword>
<evidence type="ECO:0000313" key="17">
    <source>
        <dbReference type="EMBL" id="KIS23308.1"/>
    </source>
</evidence>
<evidence type="ECO:0000256" key="4">
    <source>
        <dbReference type="ARBA" id="ARBA00022475"/>
    </source>
</evidence>
<evidence type="ECO:0000256" key="8">
    <source>
        <dbReference type="ARBA" id="ARBA00022741"/>
    </source>
</evidence>
<dbReference type="SMART" id="SM00388">
    <property type="entry name" value="HisKA"/>
    <property type="match status" value="1"/>
</dbReference>
<dbReference type="InterPro" id="IPR050398">
    <property type="entry name" value="HssS/ArlS-like"/>
</dbReference>
<dbReference type="OrthoDB" id="9773956at2"/>
<feature type="domain" description="Histidine kinase" evidence="16">
    <location>
        <begin position="201"/>
        <end position="415"/>
    </location>
</feature>
<keyword evidence="9 17" id="KW-0418">Kinase</keyword>
<sequence length="415" mass="48084">MNENIFKEPITRKTIFLFLGLMTVMLCFQSFYFYNMINKIQNQEIKNYESIIGTLVKIAPEKQYEIGQALFENKQKDTLNLGKSLLEQYGYMEDMYLLNNKISGNIYINFLHKIIIVSVVTMILFIALAIFSYKSIFKKLEEISYSLKKVVEGDCSISLKDNKEGIMCKIAHEFNIMVTRTKSTLENLDKEKEKTKALVNDISHQLKTPLSSLELFNTLLMEENLEENERMEFLEKSKYEINNLQWLVKALIKVSRLETGMIDIKPDYNDIKNTLLEAINSIYGKALEKNLNIKADNLFSYKINHDKRWTKEALVNILENALKYTKETGYINISMEKSEMYIKINIKDSGIGIDKQELNKIFNRFYRGKNEIVQSTEGSGIGLYLAKWIIEQEGGTIRTKSTLGIGTTFSIIIFT</sequence>
<evidence type="ECO:0000256" key="11">
    <source>
        <dbReference type="ARBA" id="ARBA00022989"/>
    </source>
</evidence>
<feature type="transmembrane region" description="Helical" evidence="15">
    <location>
        <begin position="110"/>
        <end position="133"/>
    </location>
</feature>
<dbReference type="GO" id="GO:0005524">
    <property type="term" value="F:ATP binding"/>
    <property type="evidence" value="ECO:0007669"/>
    <property type="project" value="UniProtKB-KW"/>
</dbReference>
<evidence type="ECO:0000256" key="12">
    <source>
        <dbReference type="ARBA" id="ARBA00023012"/>
    </source>
</evidence>
<evidence type="ECO:0000256" key="10">
    <source>
        <dbReference type="ARBA" id="ARBA00022840"/>
    </source>
</evidence>
<evidence type="ECO:0000256" key="3">
    <source>
        <dbReference type="ARBA" id="ARBA00012438"/>
    </source>
</evidence>
<dbReference type="PANTHER" id="PTHR45528:SF1">
    <property type="entry name" value="SENSOR HISTIDINE KINASE CPXA"/>
    <property type="match status" value="1"/>
</dbReference>
<dbReference type="SUPFAM" id="SSF47384">
    <property type="entry name" value="Homodimeric domain of signal transducing histidine kinase"/>
    <property type="match status" value="1"/>
</dbReference>
<accession>A0A0D0ZXG6</accession>
<keyword evidence="12" id="KW-0902">Two-component regulatory system</keyword>
<gene>
    <name evidence="17" type="ORF">N495_06800</name>
</gene>
<keyword evidence="7 15" id="KW-0812">Transmembrane</keyword>
<dbReference type="InterPro" id="IPR005467">
    <property type="entry name" value="His_kinase_dom"/>
</dbReference>
<dbReference type="GO" id="GO:0005886">
    <property type="term" value="C:plasma membrane"/>
    <property type="evidence" value="ECO:0007669"/>
    <property type="project" value="UniProtKB-SubCell"/>
</dbReference>
<comment type="catalytic activity">
    <reaction evidence="1">
        <text>ATP + protein L-histidine = ADP + protein N-phospho-L-histidine.</text>
        <dbReference type="EC" id="2.7.13.3"/>
    </reaction>
</comment>
<keyword evidence="13 15" id="KW-0472">Membrane</keyword>
<dbReference type="EMBL" id="JXSU01000007">
    <property type="protein sequence ID" value="KIS23308.1"/>
    <property type="molecule type" value="Genomic_DNA"/>
</dbReference>
<evidence type="ECO:0000256" key="7">
    <source>
        <dbReference type="ARBA" id="ARBA00022692"/>
    </source>
</evidence>
<dbReference type="AlphaFoldDB" id="A0A0D0ZXG6"/>
<evidence type="ECO:0000256" key="6">
    <source>
        <dbReference type="ARBA" id="ARBA00022679"/>
    </source>
</evidence>
<dbReference type="InterPro" id="IPR004358">
    <property type="entry name" value="Sig_transdc_His_kin-like_C"/>
</dbReference>
<dbReference type="InterPro" id="IPR003594">
    <property type="entry name" value="HATPase_dom"/>
</dbReference>
<dbReference type="Proteomes" id="UP000032250">
    <property type="component" value="Unassembled WGS sequence"/>
</dbReference>
<keyword evidence="5" id="KW-0597">Phosphoprotein</keyword>
<dbReference type="SUPFAM" id="SSF55874">
    <property type="entry name" value="ATPase domain of HSP90 chaperone/DNA topoisomerase II/histidine kinase"/>
    <property type="match status" value="1"/>
</dbReference>
<evidence type="ECO:0000256" key="13">
    <source>
        <dbReference type="ARBA" id="ARBA00023136"/>
    </source>
</evidence>
<dbReference type="InterPro" id="IPR036097">
    <property type="entry name" value="HisK_dim/P_sf"/>
</dbReference>
<dbReference type="Pfam" id="PF00512">
    <property type="entry name" value="HisKA"/>
    <property type="match status" value="1"/>
</dbReference>
<protein>
    <recommendedName>
        <fullName evidence="3">histidine kinase</fullName>
        <ecNumber evidence="3">2.7.13.3</ecNumber>
    </recommendedName>
</protein>
<dbReference type="Gene3D" id="1.10.287.130">
    <property type="match status" value="1"/>
</dbReference>
<dbReference type="Gene3D" id="6.10.340.10">
    <property type="match status" value="1"/>
</dbReference>
<keyword evidence="4" id="KW-1003">Cell membrane</keyword>
<dbReference type="InterPro" id="IPR003661">
    <property type="entry name" value="HisK_dim/P_dom"/>
</dbReference>
<keyword evidence="11 15" id="KW-1133">Transmembrane helix</keyword>
<dbReference type="PANTHER" id="PTHR45528">
    <property type="entry name" value="SENSOR HISTIDINE KINASE CPXA"/>
    <property type="match status" value="1"/>
</dbReference>
<dbReference type="FunFam" id="3.30.565.10:FF:000006">
    <property type="entry name" value="Sensor histidine kinase WalK"/>
    <property type="match status" value="1"/>
</dbReference>
<comment type="caution">
    <text evidence="17">The sequence shown here is derived from an EMBL/GenBank/DDBJ whole genome shotgun (WGS) entry which is preliminary data.</text>
</comment>
<evidence type="ECO:0000256" key="2">
    <source>
        <dbReference type="ARBA" id="ARBA00004651"/>
    </source>
</evidence>
<dbReference type="PROSITE" id="PS50109">
    <property type="entry name" value="HIS_KIN"/>
    <property type="match status" value="1"/>
</dbReference>
<evidence type="ECO:0000256" key="5">
    <source>
        <dbReference type="ARBA" id="ARBA00022553"/>
    </source>
</evidence>
<organism evidence="17 18">
    <name type="scientific">Clostridium botulinum B2 450</name>
    <dbReference type="NCBI Taxonomy" id="1379739"/>
    <lineage>
        <taxon>Bacteria</taxon>
        <taxon>Bacillati</taxon>
        <taxon>Bacillota</taxon>
        <taxon>Clostridia</taxon>
        <taxon>Eubacteriales</taxon>
        <taxon>Clostridiaceae</taxon>
        <taxon>Clostridium</taxon>
    </lineage>
</organism>
<keyword evidence="14" id="KW-0175">Coiled coil</keyword>
<dbReference type="Gene3D" id="3.30.565.10">
    <property type="entry name" value="Histidine kinase-like ATPase, C-terminal domain"/>
    <property type="match status" value="1"/>
</dbReference>
<dbReference type="HOGENOM" id="CLU_000445_89_3_9"/>
<dbReference type="SMART" id="SM00387">
    <property type="entry name" value="HATPase_c"/>
    <property type="match status" value="1"/>
</dbReference>
<reference evidence="17 18" key="1">
    <citation type="submission" date="2014-06" db="EMBL/GenBank/DDBJ databases">
        <title>Genome characterization of distinct group I Clostridium botulinum lineages.</title>
        <authorList>
            <person name="Giordani F."/>
            <person name="Anselmo A."/>
            <person name="Fillo S."/>
            <person name="Palozzi A.M."/>
            <person name="Fortunato A."/>
            <person name="Gentile B."/>
            <person name="Ciammaruconi A."/>
            <person name="Anniballi F."/>
            <person name="De Medici D."/>
            <person name="Lista F."/>
        </authorList>
    </citation>
    <scope>NUCLEOTIDE SEQUENCE [LARGE SCALE GENOMIC DNA]</scope>
    <source>
        <strain evidence="17 18">B2 450</strain>
    </source>
</reference>
<evidence type="ECO:0000256" key="14">
    <source>
        <dbReference type="SAM" id="Coils"/>
    </source>
</evidence>
<evidence type="ECO:0000313" key="18">
    <source>
        <dbReference type="Proteomes" id="UP000032250"/>
    </source>
</evidence>
<evidence type="ECO:0000256" key="1">
    <source>
        <dbReference type="ARBA" id="ARBA00000085"/>
    </source>
</evidence>
<dbReference type="PRINTS" id="PR00344">
    <property type="entry name" value="BCTRLSENSOR"/>
</dbReference>
<keyword evidence="8" id="KW-0547">Nucleotide-binding</keyword>
<dbReference type="RefSeq" id="WP_003486880.1">
    <property type="nucleotide sequence ID" value="NZ_JXSU01000007.1"/>
</dbReference>
<name>A0A0D0ZXG6_CLOBO</name>
<dbReference type="GO" id="GO:0000155">
    <property type="term" value="F:phosphorelay sensor kinase activity"/>
    <property type="evidence" value="ECO:0007669"/>
    <property type="project" value="InterPro"/>
</dbReference>
<keyword evidence="10" id="KW-0067">ATP-binding</keyword>
<dbReference type="EC" id="2.7.13.3" evidence="3"/>